<reference evidence="2" key="1">
    <citation type="journal article" date="2020" name="Stud. Mycol.">
        <title>101 Dothideomycetes genomes: a test case for predicting lifestyles and emergence of pathogens.</title>
        <authorList>
            <person name="Haridas S."/>
            <person name="Albert R."/>
            <person name="Binder M."/>
            <person name="Bloem J."/>
            <person name="Labutti K."/>
            <person name="Salamov A."/>
            <person name="Andreopoulos B."/>
            <person name="Baker S."/>
            <person name="Barry K."/>
            <person name="Bills G."/>
            <person name="Bluhm B."/>
            <person name="Cannon C."/>
            <person name="Castanera R."/>
            <person name="Culley D."/>
            <person name="Daum C."/>
            <person name="Ezra D."/>
            <person name="Gonzalez J."/>
            <person name="Henrissat B."/>
            <person name="Kuo A."/>
            <person name="Liang C."/>
            <person name="Lipzen A."/>
            <person name="Lutzoni F."/>
            <person name="Magnuson J."/>
            <person name="Mondo S."/>
            <person name="Nolan M."/>
            <person name="Ohm R."/>
            <person name="Pangilinan J."/>
            <person name="Park H.-J."/>
            <person name="Ramirez L."/>
            <person name="Alfaro M."/>
            <person name="Sun H."/>
            <person name="Tritt A."/>
            <person name="Yoshinaga Y."/>
            <person name="Zwiers L.-H."/>
            <person name="Turgeon B."/>
            <person name="Goodwin S."/>
            <person name="Spatafora J."/>
            <person name="Crous P."/>
            <person name="Grigoriev I."/>
        </authorList>
    </citation>
    <scope>NUCLEOTIDE SEQUENCE</scope>
    <source>
        <strain evidence="2">CBS 675.92</strain>
    </source>
</reference>
<proteinExistence type="predicted"/>
<feature type="chain" id="PRO_5025352268" description="Malate dehydrogenase" evidence="1">
    <location>
        <begin position="20"/>
        <end position="234"/>
    </location>
</feature>
<dbReference type="Pfam" id="PF11937">
    <property type="entry name" value="DUF3455"/>
    <property type="match status" value="1"/>
</dbReference>
<gene>
    <name evidence="2" type="ORF">CC80DRAFT_539898</name>
</gene>
<dbReference type="PANTHER" id="PTHR35567:SF1">
    <property type="entry name" value="CONSERVED FUNGAL PROTEIN (AFU_ORTHOLOGUE AFUA_1G14230)"/>
    <property type="match status" value="1"/>
</dbReference>
<dbReference type="AlphaFoldDB" id="A0A6A5TCQ0"/>
<dbReference type="Proteomes" id="UP000800035">
    <property type="component" value="Unassembled WGS sequence"/>
</dbReference>
<name>A0A6A5TCQ0_9PLEO</name>
<dbReference type="InterPro" id="IPR021851">
    <property type="entry name" value="DUF3455"/>
</dbReference>
<dbReference type="PANTHER" id="PTHR35567">
    <property type="entry name" value="MALATE DEHYDROGENASE (AFU_ORTHOLOGUE AFUA_2G13800)"/>
    <property type="match status" value="1"/>
</dbReference>
<evidence type="ECO:0000256" key="1">
    <source>
        <dbReference type="SAM" id="SignalP"/>
    </source>
</evidence>
<feature type="signal peptide" evidence="1">
    <location>
        <begin position="1"/>
        <end position="19"/>
    </location>
</feature>
<keyword evidence="1" id="KW-0732">Signal</keyword>
<keyword evidence="3" id="KW-1185">Reference proteome</keyword>
<sequence length="234" mass="24296">MLFSTPLTLLLALAPAVLAAPTRIAMEKRQNGAPTTDLCDLTKAVMPVAPTPLPAVTGTLSHVAVGRGTQNYSCLATPNDKAGAPKAIGALATLYNVTCLTVLAPDVLKDVPAISMSLSSLSRSSFTRSVTLDSNIHDGPESGHHSFTAAGVPLFETAYGTVQAKASGNSPAPEGSSKGKNGLGSVPWLKLGAVQGDFKEIYRLDTSGGVAPKTCEGIEGTFEVQYAALYWFFK</sequence>
<protein>
    <recommendedName>
        <fullName evidence="4">Malate dehydrogenase</fullName>
    </recommendedName>
</protein>
<dbReference type="EMBL" id="ML977029">
    <property type="protein sequence ID" value="KAF1950060.1"/>
    <property type="molecule type" value="Genomic_DNA"/>
</dbReference>
<evidence type="ECO:0000313" key="2">
    <source>
        <dbReference type="EMBL" id="KAF1950060.1"/>
    </source>
</evidence>
<evidence type="ECO:0008006" key="4">
    <source>
        <dbReference type="Google" id="ProtNLM"/>
    </source>
</evidence>
<accession>A0A6A5TCQ0</accession>
<dbReference type="OrthoDB" id="1859733at2759"/>
<organism evidence="2 3">
    <name type="scientific">Byssothecium circinans</name>
    <dbReference type="NCBI Taxonomy" id="147558"/>
    <lineage>
        <taxon>Eukaryota</taxon>
        <taxon>Fungi</taxon>
        <taxon>Dikarya</taxon>
        <taxon>Ascomycota</taxon>
        <taxon>Pezizomycotina</taxon>
        <taxon>Dothideomycetes</taxon>
        <taxon>Pleosporomycetidae</taxon>
        <taxon>Pleosporales</taxon>
        <taxon>Massarineae</taxon>
        <taxon>Massarinaceae</taxon>
        <taxon>Byssothecium</taxon>
    </lineage>
</organism>
<evidence type="ECO:0000313" key="3">
    <source>
        <dbReference type="Proteomes" id="UP000800035"/>
    </source>
</evidence>